<feature type="region of interest" description="Disordered" evidence="3">
    <location>
        <begin position="548"/>
        <end position="574"/>
    </location>
</feature>
<comment type="similarity">
    <text evidence="1">Belongs to the DNA polymerase type-Y family.</text>
</comment>
<sequence length="763" mass="84475">MDSDEEDWSQPLGVNTRKDVSPVGGYIPSGDTTRRKVGTSLQIHRAVIVHIDIDCFYAQVEMLRNPELRTKPLGIQQKYIIVTCNYVARERGLTKLMLVRDAKEKCPDLVLVSGEDLTHYRNMSYKISNFLQKYCPLVERLGFDENFLDITQLVADRIRQGEEEMTVCASGGQCGCGCFQRLVVGSHLAGEIREALQTELKITCCAGVAHNKLLSKLVAGTYKPNQQTTLLPHMTARLLASLNSVRSIPGIGHSSTKRLRELGITTVSDLQTADSSIIEAEFGPVTMETMKNLSQGIDNTPVVAFGAPQTLSDEDSFRKCSTVSEARAKIAQMLQSLLSRLLEDGRTPHTLRVTVRKMSEVNRYNRESRQCHIPASYFTGFSSETVPLVISKLECLAEGLFLKIVDVKQPFHLTLINVAFTNLSAKTNTDIASFFSHRPADSKPDMMKERLPNGLSDNDVDESDEVKNTTTSPSSSLGYGLIPQGVSASKSLPALKTLHSELVEHEGKINNSSDQTQVIVKTKNVRTSGVMKWLMSPSKIHQSDVLSLENTGAKHSQSVKKRGRDSDQAEDSDMKYKQNKVFKVGCSCVDEYAFSQHHPNTQQEMNKTSSGKHSENVEGTNIISSSSINYETCRSVPGCSHDVESVVVDTIKEPDKVTIPDNIDKEVFLSLPADIQQELVTDWKQRKPCKARYPGKVCTSTSSQPQYPFTNKMGVRFGTGNKTLSSQNESKTISNGSQEIEKSSSVPKEGEIDKSRLDKSKPF</sequence>
<feature type="compositionally biased region" description="Basic and acidic residues" evidence="3">
    <location>
        <begin position="564"/>
        <end position="574"/>
    </location>
</feature>
<evidence type="ECO:0000313" key="6">
    <source>
        <dbReference type="Proteomes" id="UP001164746"/>
    </source>
</evidence>
<evidence type="ECO:0000256" key="3">
    <source>
        <dbReference type="SAM" id="MobiDB-lite"/>
    </source>
</evidence>
<reference evidence="5" key="1">
    <citation type="submission" date="2022-11" db="EMBL/GenBank/DDBJ databases">
        <title>Centuries of genome instability and evolution in soft-shell clam transmissible cancer (bioRxiv).</title>
        <authorList>
            <person name="Hart S.F.M."/>
            <person name="Yonemitsu M.A."/>
            <person name="Giersch R.M."/>
            <person name="Beal B.F."/>
            <person name="Arriagada G."/>
            <person name="Davis B.W."/>
            <person name="Ostrander E.A."/>
            <person name="Goff S.P."/>
            <person name="Metzger M.J."/>
        </authorList>
    </citation>
    <scope>NUCLEOTIDE SEQUENCE</scope>
    <source>
        <strain evidence="5">MELC-2E11</strain>
        <tissue evidence="5">Siphon/mantle</tissue>
    </source>
</reference>
<evidence type="ECO:0000256" key="2">
    <source>
        <dbReference type="ARBA" id="ARBA00022634"/>
    </source>
</evidence>
<dbReference type="InterPro" id="IPR036775">
    <property type="entry name" value="DNA_pol_Y-fam_lit_finger_sf"/>
</dbReference>
<feature type="region of interest" description="Disordered" evidence="3">
    <location>
        <begin position="718"/>
        <end position="763"/>
    </location>
</feature>
<evidence type="ECO:0000313" key="5">
    <source>
        <dbReference type="EMBL" id="WAR00079.1"/>
    </source>
</evidence>
<dbReference type="PANTHER" id="PTHR46404:SF1">
    <property type="entry name" value="DNA POLYMERASE IOTA"/>
    <property type="match status" value="1"/>
</dbReference>
<dbReference type="InterPro" id="IPR017961">
    <property type="entry name" value="DNA_pol_Y-fam_little_finger"/>
</dbReference>
<feature type="compositionally biased region" description="Polar residues" evidence="3">
    <location>
        <begin position="720"/>
        <end position="746"/>
    </location>
</feature>
<feature type="compositionally biased region" description="Polar residues" evidence="3">
    <location>
        <begin position="468"/>
        <end position="477"/>
    </location>
</feature>
<accession>A0ABY7DVG5</accession>
<dbReference type="SUPFAM" id="SSF56672">
    <property type="entry name" value="DNA/RNA polymerases"/>
    <property type="match status" value="1"/>
</dbReference>
<name>A0ABY7DVG5_MYAAR</name>
<evidence type="ECO:0000259" key="4">
    <source>
        <dbReference type="PROSITE" id="PS50173"/>
    </source>
</evidence>
<feature type="compositionally biased region" description="Basic and acidic residues" evidence="3">
    <location>
        <begin position="438"/>
        <end position="451"/>
    </location>
</feature>
<dbReference type="PROSITE" id="PS50173">
    <property type="entry name" value="UMUC"/>
    <property type="match status" value="1"/>
</dbReference>
<dbReference type="EMBL" id="CP111014">
    <property type="protein sequence ID" value="WAR00079.1"/>
    <property type="molecule type" value="Genomic_DNA"/>
</dbReference>
<dbReference type="SUPFAM" id="SSF100879">
    <property type="entry name" value="Lesion bypass DNA polymerase (Y-family), little finger domain"/>
    <property type="match status" value="1"/>
</dbReference>
<keyword evidence="6" id="KW-1185">Reference proteome</keyword>
<dbReference type="Pfam" id="PF21999">
    <property type="entry name" value="IMS_HHH_1"/>
    <property type="match status" value="1"/>
</dbReference>
<dbReference type="Proteomes" id="UP001164746">
    <property type="component" value="Chromosome 3"/>
</dbReference>
<dbReference type="Gene3D" id="6.10.250.1630">
    <property type="match status" value="1"/>
</dbReference>
<feature type="region of interest" description="Disordered" evidence="3">
    <location>
        <begin position="436"/>
        <end position="478"/>
    </location>
</feature>
<dbReference type="Pfam" id="PF00817">
    <property type="entry name" value="IMS"/>
    <property type="match status" value="1"/>
</dbReference>
<dbReference type="Gene3D" id="3.30.70.270">
    <property type="match status" value="1"/>
</dbReference>
<feature type="compositionally biased region" description="Basic and acidic residues" evidence="3">
    <location>
        <begin position="748"/>
        <end position="763"/>
    </location>
</feature>
<dbReference type="Gene3D" id="3.40.1170.60">
    <property type="match status" value="1"/>
</dbReference>
<gene>
    <name evidence="5" type="ORF">MAR_024451</name>
</gene>
<dbReference type="InterPro" id="IPR053848">
    <property type="entry name" value="IMS_HHH_1"/>
</dbReference>
<dbReference type="InterPro" id="IPR001126">
    <property type="entry name" value="UmuC"/>
</dbReference>
<evidence type="ECO:0000256" key="1">
    <source>
        <dbReference type="ARBA" id="ARBA00010945"/>
    </source>
</evidence>
<dbReference type="Gene3D" id="3.30.1490.100">
    <property type="entry name" value="DNA polymerase, Y-family, little finger domain"/>
    <property type="match status" value="1"/>
</dbReference>
<dbReference type="PIRSF" id="PIRSF036603">
    <property type="entry name" value="DPol_eta"/>
    <property type="match status" value="1"/>
</dbReference>
<dbReference type="PANTHER" id="PTHR46404">
    <property type="entry name" value="DNA POLYMERASE IOTA"/>
    <property type="match status" value="1"/>
</dbReference>
<dbReference type="Gene3D" id="1.10.150.20">
    <property type="entry name" value="5' to 3' exonuclease, C-terminal subdomain"/>
    <property type="match status" value="1"/>
</dbReference>
<dbReference type="InterPro" id="IPR043128">
    <property type="entry name" value="Rev_trsase/Diguanyl_cyclase"/>
</dbReference>
<feature type="domain" description="UmuC" evidence="4">
    <location>
        <begin position="48"/>
        <end position="252"/>
    </location>
</feature>
<protein>
    <submittedName>
        <fullName evidence="5">POLI-like protein</fullName>
    </submittedName>
</protein>
<proteinExistence type="inferred from homology"/>
<dbReference type="Pfam" id="PF11799">
    <property type="entry name" value="IMS_C"/>
    <property type="match status" value="1"/>
</dbReference>
<dbReference type="InterPro" id="IPR043502">
    <property type="entry name" value="DNA/RNA_pol_sf"/>
</dbReference>
<keyword evidence="2" id="KW-0237">DNA synthesis</keyword>
<organism evidence="5 6">
    <name type="scientific">Mya arenaria</name>
    <name type="common">Soft-shell clam</name>
    <dbReference type="NCBI Taxonomy" id="6604"/>
    <lineage>
        <taxon>Eukaryota</taxon>
        <taxon>Metazoa</taxon>
        <taxon>Spiralia</taxon>
        <taxon>Lophotrochozoa</taxon>
        <taxon>Mollusca</taxon>
        <taxon>Bivalvia</taxon>
        <taxon>Autobranchia</taxon>
        <taxon>Heteroconchia</taxon>
        <taxon>Euheterodonta</taxon>
        <taxon>Imparidentia</taxon>
        <taxon>Neoheterodontei</taxon>
        <taxon>Myida</taxon>
        <taxon>Myoidea</taxon>
        <taxon>Myidae</taxon>
        <taxon>Mya</taxon>
    </lineage>
</organism>